<feature type="domain" description="BPTI/Kunitz inhibitor" evidence="8">
    <location>
        <begin position="1"/>
        <end position="50"/>
    </location>
</feature>
<feature type="domain" description="BPTI/Kunitz inhibitor" evidence="8">
    <location>
        <begin position="67"/>
        <end position="132"/>
    </location>
</feature>
<dbReference type="Gene3D" id="4.10.410.10">
    <property type="entry name" value="Pancreatic trypsin inhibitor Kunitz domain"/>
    <property type="match status" value="2"/>
</dbReference>
<protein>
    <submittedName>
        <fullName evidence="11">Kunitz/Bovine pancreatic trypsin inhibitor domain protein</fullName>
    </submittedName>
</protein>
<dbReference type="PANTHER" id="PTHR10083:SF376">
    <property type="entry name" value="SERINE PEPTIDASE INHIBITOR, KUNITZ TYPE, 3"/>
    <property type="match status" value="1"/>
</dbReference>
<dbReference type="Proteomes" id="UP000271162">
    <property type="component" value="Unassembled WGS sequence"/>
</dbReference>
<dbReference type="InterPro" id="IPR050098">
    <property type="entry name" value="TFPI/VKTCI-like"/>
</dbReference>
<dbReference type="FunFam" id="4.10.410.10:FF:000020">
    <property type="entry name" value="Collagen, type VI, alpha 3"/>
    <property type="match status" value="1"/>
</dbReference>
<keyword evidence="4" id="KW-0722">Serine protease inhibitor</keyword>
<sequence>QLPLDVGKCHGSFPSWYYEVATGSCVEFKYSGCSGNANRFTSHEECESTCVRQPEPESDSRSAASVCDEAKETGPCTNFITKCSSYFQSKIHSKKMVINIVKADGTCNRFHYGGCEGTGNRFDNEQSCKAACAHHQGKRSFLLYAKLV</sequence>
<dbReference type="WBParaSite" id="NBR_0002003901-mRNA-1">
    <property type="protein sequence ID" value="NBR_0002003901-mRNA-1"/>
    <property type="gene ID" value="NBR_0002003901"/>
</dbReference>
<dbReference type="STRING" id="27835.A0A0N4YS17"/>
<keyword evidence="7" id="KW-1203">Blood coagulation cascade inhibiting toxin</keyword>
<dbReference type="OMA" id="FDYGFCF"/>
<keyword evidence="5" id="KW-1015">Disulfide bond</keyword>
<dbReference type="PANTHER" id="PTHR10083">
    <property type="entry name" value="KUNITZ-TYPE PROTEASE INHIBITOR-RELATED"/>
    <property type="match status" value="1"/>
</dbReference>
<keyword evidence="3" id="KW-0646">Protease inhibitor</keyword>
<dbReference type="InterPro" id="IPR002223">
    <property type="entry name" value="Kunitz_BPTI"/>
</dbReference>
<evidence type="ECO:0000313" key="11">
    <source>
        <dbReference type="WBParaSite" id="NBR_0002003901-mRNA-1"/>
    </source>
</evidence>
<evidence type="ECO:0000259" key="8">
    <source>
        <dbReference type="PROSITE" id="PS50279"/>
    </source>
</evidence>
<dbReference type="SUPFAM" id="SSF57362">
    <property type="entry name" value="BPTI-like"/>
    <property type="match status" value="2"/>
</dbReference>
<evidence type="ECO:0000256" key="1">
    <source>
        <dbReference type="ARBA" id="ARBA00004613"/>
    </source>
</evidence>
<dbReference type="CDD" id="cd00109">
    <property type="entry name" value="Kunitz-type"/>
    <property type="match status" value="1"/>
</dbReference>
<evidence type="ECO:0000256" key="2">
    <source>
        <dbReference type="ARBA" id="ARBA00022525"/>
    </source>
</evidence>
<dbReference type="InterPro" id="IPR036880">
    <property type="entry name" value="Kunitz_BPTI_sf"/>
</dbReference>
<evidence type="ECO:0000256" key="7">
    <source>
        <dbReference type="ARBA" id="ARBA00034146"/>
    </source>
</evidence>
<dbReference type="AlphaFoldDB" id="A0A0N4YS17"/>
<dbReference type="InterPro" id="IPR020901">
    <property type="entry name" value="Prtase_inh_Kunz-CS"/>
</dbReference>
<dbReference type="GO" id="GO:0005615">
    <property type="term" value="C:extracellular space"/>
    <property type="evidence" value="ECO:0007669"/>
    <property type="project" value="TreeGrafter"/>
</dbReference>
<dbReference type="Pfam" id="PF00014">
    <property type="entry name" value="Kunitz_BPTI"/>
    <property type="match status" value="2"/>
</dbReference>
<dbReference type="GO" id="GO:0004867">
    <property type="term" value="F:serine-type endopeptidase inhibitor activity"/>
    <property type="evidence" value="ECO:0007669"/>
    <property type="project" value="UniProtKB-KW"/>
</dbReference>
<keyword evidence="2" id="KW-0964">Secreted</keyword>
<comment type="subcellular location">
    <subcellularLocation>
        <location evidence="1">Secreted</location>
    </subcellularLocation>
</comment>
<keyword evidence="10" id="KW-1185">Reference proteome</keyword>
<evidence type="ECO:0000313" key="9">
    <source>
        <dbReference type="EMBL" id="VDL83776.1"/>
    </source>
</evidence>
<dbReference type="PROSITE" id="PS50279">
    <property type="entry name" value="BPTI_KUNITZ_2"/>
    <property type="match status" value="2"/>
</dbReference>
<accession>A0A0N4YS17</accession>
<keyword evidence="6" id="KW-1199">Hemostasis impairing toxin</keyword>
<keyword evidence="6" id="KW-0800">Toxin</keyword>
<evidence type="ECO:0000313" key="10">
    <source>
        <dbReference type="Proteomes" id="UP000271162"/>
    </source>
</evidence>
<proteinExistence type="predicted"/>
<reference evidence="9 10" key="2">
    <citation type="submission" date="2018-11" db="EMBL/GenBank/DDBJ databases">
        <authorList>
            <consortium name="Pathogen Informatics"/>
        </authorList>
    </citation>
    <scope>NUCLEOTIDE SEQUENCE [LARGE SCALE GENOMIC DNA]</scope>
</reference>
<dbReference type="EMBL" id="UYSL01024738">
    <property type="protein sequence ID" value="VDL83776.1"/>
    <property type="molecule type" value="Genomic_DNA"/>
</dbReference>
<evidence type="ECO:0000256" key="6">
    <source>
        <dbReference type="ARBA" id="ARBA00023240"/>
    </source>
</evidence>
<dbReference type="SMART" id="SM00131">
    <property type="entry name" value="KU"/>
    <property type="match status" value="2"/>
</dbReference>
<evidence type="ECO:0000256" key="3">
    <source>
        <dbReference type="ARBA" id="ARBA00022690"/>
    </source>
</evidence>
<name>A0A0N4YS17_NIPBR</name>
<reference evidence="11" key="1">
    <citation type="submission" date="2017-02" db="UniProtKB">
        <authorList>
            <consortium name="WormBaseParasite"/>
        </authorList>
    </citation>
    <scope>IDENTIFICATION</scope>
</reference>
<evidence type="ECO:0000256" key="5">
    <source>
        <dbReference type="ARBA" id="ARBA00023157"/>
    </source>
</evidence>
<evidence type="ECO:0000256" key="4">
    <source>
        <dbReference type="ARBA" id="ARBA00022900"/>
    </source>
</evidence>
<gene>
    <name evidence="9" type="ORF">NBR_LOCUS20040</name>
</gene>
<dbReference type="PROSITE" id="PS00280">
    <property type="entry name" value="BPTI_KUNITZ_1"/>
    <property type="match status" value="2"/>
</dbReference>
<dbReference type="PRINTS" id="PR00759">
    <property type="entry name" value="BASICPTASE"/>
</dbReference>
<organism evidence="11">
    <name type="scientific">Nippostrongylus brasiliensis</name>
    <name type="common">Rat hookworm</name>
    <dbReference type="NCBI Taxonomy" id="27835"/>
    <lineage>
        <taxon>Eukaryota</taxon>
        <taxon>Metazoa</taxon>
        <taxon>Ecdysozoa</taxon>
        <taxon>Nematoda</taxon>
        <taxon>Chromadorea</taxon>
        <taxon>Rhabditida</taxon>
        <taxon>Rhabditina</taxon>
        <taxon>Rhabditomorpha</taxon>
        <taxon>Strongyloidea</taxon>
        <taxon>Heligmosomidae</taxon>
        <taxon>Nippostrongylus</taxon>
    </lineage>
</organism>